<feature type="region of interest" description="Disordered" evidence="5">
    <location>
        <begin position="233"/>
        <end position="268"/>
    </location>
</feature>
<dbReference type="GO" id="GO:0003677">
    <property type="term" value="F:DNA binding"/>
    <property type="evidence" value="ECO:0007669"/>
    <property type="project" value="InterPro"/>
</dbReference>
<comment type="similarity">
    <text evidence="1">Belongs to the sigma-70 factor family. ECF subfamily.</text>
</comment>
<evidence type="ECO:0000256" key="3">
    <source>
        <dbReference type="ARBA" id="ARBA00023082"/>
    </source>
</evidence>
<sequence>MLPRRTLSPRQDAPDRRVAEYAVMQTFVSSPEAAFDALYYRSASSLIRQLDLLTGRPRLARRAVRRAFVLAWERWPEVAVAPDPAAWVRAAAYAEGLAPWRRNRRKASARRHDAELRTALLRLPRSYRQAVLLYDGVGLDLPETAAESQASTPAAAGRITRGRAALTEAAPGPEPGLPARLAALLAVDCAAMVPWAPPAVRRRSERRTRRLTAGALALTAAVAAATLYAATTEAERRMPAVPEAGTGASTDAGAPDLPKVRRGEFSPQ</sequence>
<dbReference type="SUPFAM" id="SSF88659">
    <property type="entry name" value="Sigma3 and sigma4 domains of RNA polymerase sigma factors"/>
    <property type="match status" value="1"/>
</dbReference>
<keyword evidence="6" id="KW-0472">Membrane</keyword>
<accession>A0A4U0STM2</accession>
<evidence type="ECO:0000313" key="8">
    <source>
        <dbReference type="EMBL" id="TKA12868.1"/>
    </source>
</evidence>
<evidence type="ECO:0000259" key="7">
    <source>
        <dbReference type="Pfam" id="PF08281"/>
    </source>
</evidence>
<dbReference type="InterPro" id="IPR036388">
    <property type="entry name" value="WH-like_DNA-bd_sf"/>
</dbReference>
<protein>
    <submittedName>
        <fullName evidence="8">RNA polymerase subunit sigma-70</fullName>
    </submittedName>
</protein>
<keyword evidence="6" id="KW-0812">Transmembrane</keyword>
<comment type="caution">
    <text evidence="8">The sequence shown here is derived from an EMBL/GenBank/DDBJ whole genome shotgun (WGS) entry which is preliminary data.</text>
</comment>
<evidence type="ECO:0000256" key="1">
    <source>
        <dbReference type="ARBA" id="ARBA00010641"/>
    </source>
</evidence>
<organism evidence="8 9">
    <name type="scientific">Actinacidiphila oryziradicis</name>
    <dbReference type="NCBI Taxonomy" id="2571141"/>
    <lineage>
        <taxon>Bacteria</taxon>
        <taxon>Bacillati</taxon>
        <taxon>Actinomycetota</taxon>
        <taxon>Actinomycetes</taxon>
        <taxon>Kitasatosporales</taxon>
        <taxon>Streptomycetaceae</taxon>
        <taxon>Actinacidiphila</taxon>
    </lineage>
</organism>
<dbReference type="InterPro" id="IPR013249">
    <property type="entry name" value="RNA_pol_sigma70_r4_t2"/>
</dbReference>
<evidence type="ECO:0000256" key="2">
    <source>
        <dbReference type="ARBA" id="ARBA00023015"/>
    </source>
</evidence>
<dbReference type="OrthoDB" id="3869980at2"/>
<feature type="compositionally biased region" description="Basic and acidic residues" evidence="5">
    <location>
        <begin position="258"/>
        <end position="268"/>
    </location>
</feature>
<keyword evidence="4" id="KW-0804">Transcription</keyword>
<proteinExistence type="inferred from homology"/>
<feature type="domain" description="RNA polymerase sigma factor 70 region 4 type 2" evidence="7">
    <location>
        <begin position="115"/>
        <end position="166"/>
    </location>
</feature>
<gene>
    <name evidence="8" type="ORF">FCI23_02360</name>
</gene>
<evidence type="ECO:0000256" key="5">
    <source>
        <dbReference type="SAM" id="MobiDB-lite"/>
    </source>
</evidence>
<dbReference type="EMBL" id="SUMC01000002">
    <property type="protein sequence ID" value="TKA12868.1"/>
    <property type="molecule type" value="Genomic_DNA"/>
</dbReference>
<keyword evidence="6" id="KW-1133">Transmembrane helix</keyword>
<dbReference type="Proteomes" id="UP000305778">
    <property type="component" value="Unassembled WGS sequence"/>
</dbReference>
<reference evidence="8 9" key="1">
    <citation type="submission" date="2019-04" db="EMBL/GenBank/DDBJ databases">
        <title>Streptomyces oryziradicis sp. nov., a novel actinomycete isolated from rhizosphere soil of rice (Oryza sativa L.).</title>
        <authorList>
            <person name="Li C."/>
        </authorList>
    </citation>
    <scope>NUCLEOTIDE SEQUENCE [LARGE SCALE GENOMIC DNA]</scope>
    <source>
        <strain evidence="8 9">NEAU-C40</strain>
    </source>
</reference>
<keyword evidence="9" id="KW-1185">Reference proteome</keyword>
<name>A0A4U0STM2_9ACTN</name>
<keyword evidence="2" id="KW-0805">Transcription regulation</keyword>
<dbReference type="GO" id="GO:0016987">
    <property type="term" value="F:sigma factor activity"/>
    <property type="evidence" value="ECO:0007669"/>
    <property type="project" value="UniProtKB-KW"/>
</dbReference>
<feature type="transmembrane region" description="Helical" evidence="6">
    <location>
        <begin position="211"/>
        <end position="230"/>
    </location>
</feature>
<evidence type="ECO:0000313" key="9">
    <source>
        <dbReference type="Proteomes" id="UP000305778"/>
    </source>
</evidence>
<dbReference type="InterPro" id="IPR013324">
    <property type="entry name" value="RNA_pol_sigma_r3/r4-like"/>
</dbReference>
<evidence type="ECO:0000256" key="6">
    <source>
        <dbReference type="SAM" id="Phobius"/>
    </source>
</evidence>
<dbReference type="GO" id="GO:0006352">
    <property type="term" value="P:DNA-templated transcription initiation"/>
    <property type="evidence" value="ECO:0007669"/>
    <property type="project" value="InterPro"/>
</dbReference>
<keyword evidence="3" id="KW-0731">Sigma factor</keyword>
<dbReference type="Pfam" id="PF08281">
    <property type="entry name" value="Sigma70_r4_2"/>
    <property type="match status" value="1"/>
</dbReference>
<evidence type="ECO:0000256" key="4">
    <source>
        <dbReference type="ARBA" id="ARBA00023163"/>
    </source>
</evidence>
<dbReference type="AlphaFoldDB" id="A0A4U0STM2"/>
<dbReference type="Gene3D" id="1.10.10.10">
    <property type="entry name" value="Winged helix-like DNA-binding domain superfamily/Winged helix DNA-binding domain"/>
    <property type="match status" value="1"/>
</dbReference>